<protein>
    <submittedName>
        <fullName evidence="3">Uncharacterized protein</fullName>
    </submittedName>
</protein>
<comment type="caution">
    <text evidence="3">The sequence shown here is derived from an EMBL/GenBank/DDBJ whole genome shotgun (WGS) entry which is preliminary data.</text>
</comment>
<evidence type="ECO:0000313" key="3">
    <source>
        <dbReference type="EMBL" id="KAJ7046277.1"/>
    </source>
</evidence>
<feature type="region of interest" description="Disordered" evidence="1">
    <location>
        <begin position="104"/>
        <end position="128"/>
    </location>
</feature>
<name>A0AAD6TIG7_9AGAR</name>
<proteinExistence type="predicted"/>
<keyword evidence="2" id="KW-0812">Transmembrane</keyword>
<dbReference type="EMBL" id="JARJCM010000003">
    <property type="protein sequence ID" value="KAJ7046277.1"/>
    <property type="molecule type" value="Genomic_DNA"/>
</dbReference>
<gene>
    <name evidence="3" type="ORF">C8F04DRAFT_1248525</name>
</gene>
<evidence type="ECO:0000256" key="2">
    <source>
        <dbReference type="SAM" id="Phobius"/>
    </source>
</evidence>
<organism evidence="3 4">
    <name type="scientific">Mycena alexandri</name>
    <dbReference type="NCBI Taxonomy" id="1745969"/>
    <lineage>
        <taxon>Eukaryota</taxon>
        <taxon>Fungi</taxon>
        <taxon>Dikarya</taxon>
        <taxon>Basidiomycota</taxon>
        <taxon>Agaricomycotina</taxon>
        <taxon>Agaricomycetes</taxon>
        <taxon>Agaricomycetidae</taxon>
        <taxon>Agaricales</taxon>
        <taxon>Marasmiineae</taxon>
        <taxon>Mycenaceae</taxon>
        <taxon>Mycena</taxon>
    </lineage>
</organism>
<dbReference type="AlphaFoldDB" id="A0AAD6TIG7"/>
<keyword evidence="4" id="KW-1185">Reference proteome</keyword>
<sequence>MLQMPTSTFTMFPSSSKSLNGFFGLICVGIQLVLTVVRSEPQPKFTTAARPTATVKVVLQLTKCVLSNDTSSFAYVAATGCATILLSGLFYILRAKRFKQVPPRASHTEKGFSTGDEPPSPPYLDTEANAKKHRNNSCLQMANICGEHFAVGGLVQLGTCPV</sequence>
<keyword evidence="2" id="KW-0472">Membrane</keyword>
<dbReference type="Proteomes" id="UP001218188">
    <property type="component" value="Unassembled WGS sequence"/>
</dbReference>
<evidence type="ECO:0000256" key="1">
    <source>
        <dbReference type="SAM" id="MobiDB-lite"/>
    </source>
</evidence>
<evidence type="ECO:0000313" key="4">
    <source>
        <dbReference type="Proteomes" id="UP001218188"/>
    </source>
</evidence>
<keyword evidence="2" id="KW-1133">Transmembrane helix</keyword>
<accession>A0AAD6TIG7</accession>
<feature type="transmembrane region" description="Helical" evidence="2">
    <location>
        <begin position="73"/>
        <end position="93"/>
    </location>
</feature>
<reference evidence="3" key="1">
    <citation type="submission" date="2023-03" db="EMBL/GenBank/DDBJ databases">
        <title>Massive genome expansion in bonnet fungi (Mycena s.s.) driven by repeated elements and novel gene families across ecological guilds.</title>
        <authorList>
            <consortium name="Lawrence Berkeley National Laboratory"/>
            <person name="Harder C.B."/>
            <person name="Miyauchi S."/>
            <person name="Viragh M."/>
            <person name="Kuo A."/>
            <person name="Thoen E."/>
            <person name="Andreopoulos B."/>
            <person name="Lu D."/>
            <person name="Skrede I."/>
            <person name="Drula E."/>
            <person name="Henrissat B."/>
            <person name="Morin E."/>
            <person name="Kohler A."/>
            <person name="Barry K."/>
            <person name="LaButti K."/>
            <person name="Morin E."/>
            <person name="Salamov A."/>
            <person name="Lipzen A."/>
            <person name="Mereny Z."/>
            <person name="Hegedus B."/>
            <person name="Baldrian P."/>
            <person name="Stursova M."/>
            <person name="Weitz H."/>
            <person name="Taylor A."/>
            <person name="Grigoriev I.V."/>
            <person name="Nagy L.G."/>
            <person name="Martin F."/>
            <person name="Kauserud H."/>
        </authorList>
    </citation>
    <scope>NUCLEOTIDE SEQUENCE</scope>
    <source>
        <strain evidence="3">CBHHK200</strain>
    </source>
</reference>